<name>A0A9X4GZD6_9FIRM</name>
<accession>A0A9X4GZD6</accession>
<keyword evidence="3" id="KW-1185">Reference proteome</keyword>
<dbReference type="AlphaFoldDB" id="A0A9X4GZD6"/>
<dbReference type="RefSeq" id="WP_277444006.1">
    <property type="nucleotide sequence ID" value="NZ_JAKOAV010000017.1"/>
</dbReference>
<proteinExistence type="predicted"/>
<dbReference type="Proteomes" id="UP001154312">
    <property type="component" value="Unassembled WGS sequence"/>
</dbReference>
<dbReference type="EMBL" id="JAKOAV010000017">
    <property type="protein sequence ID" value="MDF9408660.1"/>
    <property type="molecule type" value="Genomic_DNA"/>
</dbReference>
<gene>
    <name evidence="2" type="ORF">L7E55_09875</name>
</gene>
<evidence type="ECO:0000259" key="1">
    <source>
        <dbReference type="Pfam" id="PF07561"/>
    </source>
</evidence>
<reference evidence="2" key="1">
    <citation type="submission" date="2022-02" db="EMBL/GenBank/DDBJ databases">
        <authorList>
            <person name="Leng L."/>
        </authorList>
    </citation>
    <scope>NUCLEOTIDE SEQUENCE</scope>
    <source>
        <strain evidence="2">JI</strain>
    </source>
</reference>
<evidence type="ECO:0000313" key="2">
    <source>
        <dbReference type="EMBL" id="MDF9408660.1"/>
    </source>
</evidence>
<organism evidence="2 3">
    <name type="scientific">Pelotomaculum isophthalicicum JI</name>
    <dbReference type="NCBI Taxonomy" id="947010"/>
    <lineage>
        <taxon>Bacteria</taxon>
        <taxon>Bacillati</taxon>
        <taxon>Bacillota</taxon>
        <taxon>Clostridia</taxon>
        <taxon>Eubacteriales</taxon>
        <taxon>Desulfotomaculaceae</taxon>
        <taxon>Pelotomaculum</taxon>
    </lineage>
</organism>
<dbReference type="InterPro" id="IPR011437">
    <property type="entry name" value="DUF1540"/>
</dbReference>
<evidence type="ECO:0000313" key="3">
    <source>
        <dbReference type="Proteomes" id="UP001154312"/>
    </source>
</evidence>
<sequence length="83" mass="9059">MQQQHIHCIVNDCHYWAQGNKCDANEILVSTNNFAESQPDQVDAPMASQLTPENAGVCTSTACKTYVTKGSGKVNADKVKRMS</sequence>
<comment type="caution">
    <text evidence="2">The sequence shown here is derived from an EMBL/GenBank/DDBJ whole genome shotgun (WGS) entry which is preliminary data.</text>
</comment>
<dbReference type="Pfam" id="PF07561">
    <property type="entry name" value="DUF1540"/>
    <property type="match status" value="1"/>
</dbReference>
<protein>
    <submittedName>
        <fullName evidence="2">DUF1540 domain-containing protein</fullName>
    </submittedName>
</protein>
<feature type="domain" description="DUF1540" evidence="1">
    <location>
        <begin position="6"/>
        <end position="66"/>
    </location>
</feature>